<dbReference type="PANTHER" id="PTHR34427">
    <property type="entry name" value="DUF4283 DOMAIN PROTEIN"/>
    <property type="match status" value="1"/>
</dbReference>
<reference evidence="2 3" key="1">
    <citation type="journal article" date="2018" name="Front. Plant Sci.">
        <title>Red Clover (Trifolium pratense) and Zigzag Clover (T. medium) - A Picture of Genomic Similarities and Differences.</title>
        <authorList>
            <person name="Dluhosova J."/>
            <person name="Istvanek J."/>
            <person name="Nedelnik J."/>
            <person name="Repkova J."/>
        </authorList>
    </citation>
    <scope>NUCLEOTIDE SEQUENCE [LARGE SCALE GENOMIC DNA]</scope>
    <source>
        <strain evidence="3">cv. 10/8</strain>
        <tissue evidence="2">Leaf</tissue>
    </source>
</reference>
<sequence>DKNGKRFGFARFEDVGDSQQLLEKLEDTWLGSYKIRANSPKFARGEAPKDNAANGGRVIQNERKVIPDAKLQVASYKQVITGANTTTEIQKARQKFVPNTKQKRRLTEEEYRAGIQEIQPDPELLTNLQNCYVGTLWETVEAEILQVSMWMEGYQQIKVTTLGMDLVLLSSTVIGQIQEGFQKNKRWWERWFSKIQPWRPDILPKGRRIWVRLFGVPLHIWNWEGFEKIIWRFGKLQNLDPETLNQTRFDVARAHIQISSWEMVDEVIEIKVNEEIFIIRMVEERFGSIDLGLNKTAASAKVGGGSDDGSAPNRAHGGSVLGVDEGWSEANSDGASVECDEDRCSEDLVVIDQVHKTSDREAGGQLEREIQSSMVTVTGETNVKGSEKAEEEGEKVGTEDTEHVVPATQLSQSPAAREETYSADLGVRLQNEDLFQKVPDIPSLMGEVEGGPGGVDLVTCNDVPKEGQIRDCVKGKGVVEKEREKTKEEVQQRDG</sequence>
<evidence type="ECO:0000313" key="2">
    <source>
        <dbReference type="EMBL" id="MCH84313.1"/>
    </source>
</evidence>
<comment type="caution">
    <text evidence="2">The sequence shown here is derived from an EMBL/GenBank/DDBJ whole genome shotgun (WGS) entry which is preliminary data.</text>
</comment>
<dbReference type="AlphaFoldDB" id="A0A392MAZ5"/>
<evidence type="ECO:0000313" key="3">
    <source>
        <dbReference type="Proteomes" id="UP000265520"/>
    </source>
</evidence>
<proteinExistence type="predicted"/>
<accession>A0A392MAZ5</accession>
<dbReference type="Proteomes" id="UP000265520">
    <property type="component" value="Unassembled WGS sequence"/>
</dbReference>
<keyword evidence="3" id="KW-1185">Reference proteome</keyword>
<dbReference type="EMBL" id="LXQA010006624">
    <property type="protein sequence ID" value="MCH84313.1"/>
    <property type="molecule type" value="Genomic_DNA"/>
</dbReference>
<protein>
    <submittedName>
        <fullName evidence="2">Uncharacterized protein</fullName>
    </submittedName>
</protein>
<evidence type="ECO:0000256" key="1">
    <source>
        <dbReference type="SAM" id="MobiDB-lite"/>
    </source>
</evidence>
<dbReference type="PANTHER" id="PTHR34427:SF5">
    <property type="entry name" value="DUF4283 DOMAIN-CONTAINING PROTEIN"/>
    <property type="match status" value="1"/>
</dbReference>
<name>A0A392MAZ5_9FABA</name>
<gene>
    <name evidence="2" type="ORF">A2U01_0005144</name>
</gene>
<organism evidence="2 3">
    <name type="scientific">Trifolium medium</name>
    <dbReference type="NCBI Taxonomy" id="97028"/>
    <lineage>
        <taxon>Eukaryota</taxon>
        <taxon>Viridiplantae</taxon>
        <taxon>Streptophyta</taxon>
        <taxon>Embryophyta</taxon>
        <taxon>Tracheophyta</taxon>
        <taxon>Spermatophyta</taxon>
        <taxon>Magnoliopsida</taxon>
        <taxon>eudicotyledons</taxon>
        <taxon>Gunneridae</taxon>
        <taxon>Pentapetalae</taxon>
        <taxon>rosids</taxon>
        <taxon>fabids</taxon>
        <taxon>Fabales</taxon>
        <taxon>Fabaceae</taxon>
        <taxon>Papilionoideae</taxon>
        <taxon>50 kb inversion clade</taxon>
        <taxon>NPAAA clade</taxon>
        <taxon>Hologalegina</taxon>
        <taxon>IRL clade</taxon>
        <taxon>Trifolieae</taxon>
        <taxon>Trifolium</taxon>
    </lineage>
</organism>
<feature type="non-terminal residue" evidence="2">
    <location>
        <position position="1"/>
    </location>
</feature>
<feature type="region of interest" description="Disordered" evidence="1">
    <location>
        <begin position="381"/>
        <end position="401"/>
    </location>
</feature>